<gene>
    <name evidence="2" type="ORF">UFOPK3423_00755</name>
</gene>
<evidence type="ECO:0000313" key="2">
    <source>
        <dbReference type="EMBL" id="CAB4871281.1"/>
    </source>
</evidence>
<keyword evidence="1" id="KW-0812">Transmembrane</keyword>
<dbReference type="AlphaFoldDB" id="A0A6J7DL72"/>
<protein>
    <submittedName>
        <fullName evidence="2">Unannotated protein</fullName>
    </submittedName>
</protein>
<keyword evidence="1" id="KW-0472">Membrane</keyword>
<reference evidence="2" key="1">
    <citation type="submission" date="2020-05" db="EMBL/GenBank/DDBJ databases">
        <authorList>
            <person name="Chiriac C."/>
            <person name="Salcher M."/>
            <person name="Ghai R."/>
            <person name="Kavagutti S V."/>
        </authorList>
    </citation>
    <scope>NUCLEOTIDE SEQUENCE</scope>
</reference>
<organism evidence="2">
    <name type="scientific">freshwater metagenome</name>
    <dbReference type="NCBI Taxonomy" id="449393"/>
    <lineage>
        <taxon>unclassified sequences</taxon>
        <taxon>metagenomes</taxon>
        <taxon>ecological metagenomes</taxon>
    </lineage>
</organism>
<feature type="transmembrane region" description="Helical" evidence="1">
    <location>
        <begin position="67"/>
        <end position="86"/>
    </location>
</feature>
<proteinExistence type="predicted"/>
<accession>A0A6J7DL72</accession>
<name>A0A6J7DL72_9ZZZZ</name>
<dbReference type="EMBL" id="CAFBLQ010000066">
    <property type="protein sequence ID" value="CAB4871281.1"/>
    <property type="molecule type" value="Genomic_DNA"/>
</dbReference>
<feature type="transmembrane region" description="Helical" evidence="1">
    <location>
        <begin position="7"/>
        <end position="28"/>
    </location>
</feature>
<keyword evidence="1" id="KW-1133">Transmembrane helix</keyword>
<feature type="transmembrane region" description="Helical" evidence="1">
    <location>
        <begin position="93"/>
        <end position="114"/>
    </location>
</feature>
<sequence>MRIPFVLGPLLVLLGGIGTFVISLRTWYAVDLTKIPGGGALSAQVARSQGYATTANGWEPWGTFSDLLLFLVIAIAVFTGVAGLTNRRDNARLAFAAAVAGLLGIVLNGLHLISEPEPSELVTVRPVAWLSVVFCGLVLLGGGRWFDTLAIHHLGKKH</sequence>
<evidence type="ECO:0000256" key="1">
    <source>
        <dbReference type="SAM" id="Phobius"/>
    </source>
</evidence>
<feature type="transmembrane region" description="Helical" evidence="1">
    <location>
        <begin position="126"/>
        <end position="146"/>
    </location>
</feature>